<evidence type="ECO:0000256" key="2">
    <source>
        <dbReference type="ARBA" id="ARBA00022694"/>
    </source>
</evidence>
<name>A0AA35RPR8_GEOBA</name>
<dbReference type="InterPro" id="IPR050170">
    <property type="entry name" value="TruD_pseudoU_synthase"/>
</dbReference>
<evidence type="ECO:0000256" key="3">
    <source>
        <dbReference type="ARBA" id="ARBA00023235"/>
    </source>
</evidence>
<dbReference type="PANTHER" id="PTHR47811:SF1">
    <property type="entry name" value="TRNA PSEUDOURIDINE SYNTHASE D"/>
    <property type="match status" value="1"/>
</dbReference>
<dbReference type="SUPFAM" id="SSF55120">
    <property type="entry name" value="Pseudouridine synthase"/>
    <property type="match status" value="1"/>
</dbReference>
<keyword evidence="6" id="KW-1185">Reference proteome</keyword>
<comment type="similarity">
    <text evidence="1">Belongs to the pseudouridine synthase TruD family.</text>
</comment>
<dbReference type="GO" id="GO:0003723">
    <property type="term" value="F:RNA binding"/>
    <property type="evidence" value="ECO:0007669"/>
    <property type="project" value="InterPro"/>
</dbReference>
<evidence type="ECO:0000313" key="6">
    <source>
        <dbReference type="Proteomes" id="UP001174909"/>
    </source>
</evidence>
<proteinExistence type="inferred from homology"/>
<sequence>MLRGEKVPGGRRLNDFFISALQAHLFNWNLKGRIELGLYNRVFAGDRARRHDTGGMFLVGDPVAAESERAERLEISAVLPLYGRKVSGGLETASATENEVLQRFGLRRSDFRPRTRGDWRISRVKPEDVALRACPDGYTIEFTLPNGAYATTFLRELTKSETDAVVSSAEAVSSE</sequence>
<dbReference type="InterPro" id="IPR001656">
    <property type="entry name" value="PsdUridine_synth_TruD"/>
</dbReference>
<protein>
    <submittedName>
        <fullName evidence="5">tRNA pseudouridine synthase D</fullName>
    </submittedName>
</protein>
<keyword evidence="2" id="KW-0819">tRNA processing</keyword>
<dbReference type="EMBL" id="CASHTH010001445">
    <property type="protein sequence ID" value="CAI8015464.1"/>
    <property type="molecule type" value="Genomic_DNA"/>
</dbReference>
<evidence type="ECO:0000256" key="1">
    <source>
        <dbReference type="ARBA" id="ARBA00007953"/>
    </source>
</evidence>
<dbReference type="GO" id="GO:0009982">
    <property type="term" value="F:pseudouridine synthase activity"/>
    <property type="evidence" value="ECO:0007669"/>
    <property type="project" value="InterPro"/>
</dbReference>
<dbReference type="PANTHER" id="PTHR47811">
    <property type="entry name" value="TRNA PSEUDOURIDINE SYNTHASE D"/>
    <property type="match status" value="1"/>
</dbReference>
<feature type="domain" description="TRUD" evidence="4">
    <location>
        <begin position="1"/>
        <end position="131"/>
    </location>
</feature>
<keyword evidence="3" id="KW-0413">Isomerase</keyword>
<dbReference type="AlphaFoldDB" id="A0AA35RPR8"/>
<evidence type="ECO:0000313" key="5">
    <source>
        <dbReference type="EMBL" id="CAI8015464.1"/>
    </source>
</evidence>
<dbReference type="PROSITE" id="PS50984">
    <property type="entry name" value="TRUD"/>
    <property type="match status" value="1"/>
</dbReference>
<dbReference type="Proteomes" id="UP001174909">
    <property type="component" value="Unassembled WGS sequence"/>
</dbReference>
<accession>A0AA35RPR8</accession>
<dbReference type="GO" id="GO:0005829">
    <property type="term" value="C:cytosol"/>
    <property type="evidence" value="ECO:0007669"/>
    <property type="project" value="TreeGrafter"/>
</dbReference>
<dbReference type="Pfam" id="PF01142">
    <property type="entry name" value="TruD"/>
    <property type="match status" value="1"/>
</dbReference>
<dbReference type="InterPro" id="IPR011760">
    <property type="entry name" value="PsdUridine_synth_TruD_insert"/>
</dbReference>
<dbReference type="GO" id="GO:0001522">
    <property type="term" value="P:pseudouridine synthesis"/>
    <property type="evidence" value="ECO:0007669"/>
    <property type="project" value="InterPro"/>
</dbReference>
<dbReference type="InterPro" id="IPR042214">
    <property type="entry name" value="TruD_catalytic"/>
</dbReference>
<comment type="caution">
    <text evidence="5">The sequence shown here is derived from an EMBL/GenBank/DDBJ whole genome shotgun (WGS) entry which is preliminary data.</text>
</comment>
<dbReference type="InterPro" id="IPR020103">
    <property type="entry name" value="PsdUridine_synth_cat_dom_sf"/>
</dbReference>
<gene>
    <name evidence="5" type="ORF">GBAR_LOCUS9579</name>
</gene>
<evidence type="ECO:0000259" key="4">
    <source>
        <dbReference type="PROSITE" id="PS50984"/>
    </source>
</evidence>
<reference evidence="5" key="1">
    <citation type="submission" date="2023-03" db="EMBL/GenBank/DDBJ databases">
        <authorList>
            <person name="Steffen K."/>
            <person name="Cardenas P."/>
        </authorList>
    </citation>
    <scope>NUCLEOTIDE SEQUENCE</scope>
</reference>
<dbReference type="Gene3D" id="3.30.2350.20">
    <property type="entry name" value="TruD, catalytic domain"/>
    <property type="match status" value="1"/>
</dbReference>
<organism evidence="5 6">
    <name type="scientific">Geodia barretti</name>
    <name type="common">Barrett's horny sponge</name>
    <dbReference type="NCBI Taxonomy" id="519541"/>
    <lineage>
        <taxon>Eukaryota</taxon>
        <taxon>Metazoa</taxon>
        <taxon>Porifera</taxon>
        <taxon>Demospongiae</taxon>
        <taxon>Heteroscleromorpha</taxon>
        <taxon>Tetractinellida</taxon>
        <taxon>Astrophorina</taxon>
        <taxon>Geodiidae</taxon>
        <taxon>Geodia</taxon>
    </lineage>
</organism>
<dbReference type="GO" id="GO:0008033">
    <property type="term" value="P:tRNA processing"/>
    <property type="evidence" value="ECO:0007669"/>
    <property type="project" value="UniProtKB-KW"/>
</dbReference>